<dbReference type="EMBL" id="BSTI01000033">
    <property type="protein sequence ID" value="GLY71257.1"/>
    <property type="molecule type" value="Genomic_DNA"/>
</dbReference>
<gene>
    <name evidence="1" type="ORF">Atai01_78760</name>
</gene>
<dbReference type="InterPro" id="IPR013493">
    <property type="entry name" value="CHP02677"/>
</dbReference>
<name>A0A9W6VLA8_9PSEU</name>
<dbReference type="Proteomes" id="UP001165136">
    <property type="component" value="Unassembled WGS sequence"/>
</dbReference>
<sequence>MMERIPAQLFSFSTGEHADLYTAILHAFTEANERLETSLSLDGLHERLRTVGWFGALEDAELMRALGSLRDWRLVDAIQSQTENYRTAEEYERRNLQYSLTKRGEAAFAGVQHALTVLASSGALQTAVLDAIADRLAELHRLLTGPQVSDRKIYTALTELETHLDALRTNTKQFNGELQRLLRAENADHSTFHEVKSATVAYLEEFLTNLDQRTEAIAAGITRIEALGTAQLQERALAGAELPPSTSDDTKADWLAHRRSRWAGLQAWFLPTDATPPRAADLHRVARRAIVTLLQVLDRISESRLRASSAVADFRELARWFAAAPTTDDLHRLYSAAFGLGSARHAHLTHPDPELISSSTPWDNAPPVPVSPLLRTAGRTEKISRTGRVRDVAAIKQERAARARAQRAELRRAWQQLDTGGTVRLSVFAELDHATFERLLDLLGRALATTPDSSGARRATTSDGKVEIVLSPPPDPAMATLRTPRGVFQGPDYLVKITAPGAGNVREEATA</sequence>
<protein>
    <recommendedName>
        <fullName evidence="3">TIGR02677 family protein</fullName>
    </recommendedName>
</protein>
<evidence type="ECO:0000313" key="1">
    <source>
        <dbReference type="EMBL" id="GLY71257.1"/>
    </source>
</evidence>
<dbReference type="AlphaFoldDB" id="A0A9W6VLA8"/>
<dbReference type="NCBIfam" id="TIGR02677">
    <property type="entry name" value="TIGR02677 family protein"/>
    <property type="match status" value="1"/>
</dbReference>
<organism evidence="1 2">
    <name type="scientific">Amycolatopsis taiwanensis</name>
    <dbReference type="NCBI Taxonomy" id="342230"/>
    <lineage>
        <taxon>Bacteria</taxon>
        <taxon>Bacillati</taxon>
        <taxon>Actinomycetota</taxon>
        <taxon>Actinomycetes</taxon>
        <taxon>Pseudonocardiales</taxon>
        <taxon>Pseudonocardiaceae</taxon>
        <taxon>Amycolatopsis</taxon>
    </lineage>
</organism>
<proteinExistence type="predicted"/>
<dbReference type="Pfam" id="PF09660">
    <property type="entry name" value="DUF2397"/>
    <property type="match status" value="1"/>
</dbReference>
<accession>A0A9W6VLA8</accession>
<keyword evidence="2" id="KW-1185">Reference proteome</keyword>
<reference evidence="1" key="1">
    <citation type="submission" date="2023-03" db="EMBL/GenBank/DDBJ databases">
        <title>Amycolatopsis taiwanensis NBRC 103393.</title>
        <authorList>
            <person name="Ichikawa N."/>
            <person name="Sato H."/>
            <person name="Tonouchi N."/>
        </authorList>
    </citation>
    <scope>NUCLEOTIDE SEQUENCE</scope>
    <source>
        <strain evidence="1">NBRC 103393</strain>
    </source>
</reference>
<evidence type="ECO:0000313" key="2">
    <source>
        <dbReference type="Proteomes" id="UP001165136"/>
    </source>
</evidence>
<evidence type="ECO:0008006" key="3">
    <source>
        <dbReference type="Google" id="ProtNLM"/>
    </source>
</evidence>
<comment type="caution">
    <text evidence="1">The sequence shown here is derived from an EMBL/GenBank/DDBJ whole genome shotgun (WGS) entry which is preliminary data.</text>
</comment>